<dbReference type="AlphaFoldDB" id="A0AA86AKK8"/>
<keyword evidence="3" id="KW-1003">Cell membrane</keyword>
<protein>
    <submittedName>
        <fullName evidence="8">Membrane protein</fullName>
    </submittedName>
</protein>
<accession>A0AA86AKK8</accession>
<keyword evidence="4 7" id="KW-0812">Transmembrane</keyword>
<dbReference type="KEGG" id="smul:SMUL_0897"/>
<dbReference type="InterPro" id="IPR032808">
    <property type="entry name" value="DoxX"/>
</dbReference>
<evidence type="ECO:0000256" key="7">
    <source>
        <dbReference type="SAM" id="Phobius"/>
    </source>
</evidence>
<comment type="similarity">
    <text evidence="2">Belongs to the DoxX family.</text>
</comment>
<feature type="transmembrane region" description="Helical" evidence="7">
    <location>
        <begin position="82"/>
        <end position="103"/>
    </location>
</feature>
<dbReference type="InterPro" id="IPR051907">
    <property type="entry name" value="DoxX-like_oxidoreductase"/>
</dbReference>
<sequence>MFLETQFAKYANEDIGKLVLRISIAGLMLFHGFQKYTGGIAEIKELVVSSGLPEIVAYGSYLGELIIPFLLILGLFTRTSALIFGTTMVFALFLVHSDMFLAIDPESGGLMTELPLLYLFSSLALFFLGAGKYSLDTKMSQCGCLCKKASN</sequence>
<evidence type="ECO:0000313" key="8">
    <source>
        <dbReference type="EMBL" id="AHJ12164.1"/>
    </source>
</evidence>
<organism evidence="8 9">
    <name type="scientific">Sulfurospirillum multivorans (strain DM 12446 / JCM 15788 / NBRC 109480)</name>
    <dbReference type="NCBI Taxonomy" id="1150621"/>
    <lineage>
        <taxon>Bacteria</taxon>
        <taxon>Pseudomonadati</taxon>
        <taxon>Campylobacterota</taxon>
        <taxon>Epsilonproteobacteria</taxon>
        <taxon>Campylobacterales</taxon>
        <taxon>Sulfurospirillaceae</taxon>
        <taxon>Sulfurospirillum</taxon>
    </lineage>
</organism>
<dbReference type="Pfam" id="PF07681">
    <property type="entry name" value="DoxX"/>
    <property type="match status" value="1"/>
</dbReference>
<evidence type="ECO:0000256" key="1">
    <source>
        <dbReference type="ARBA" id="ARBA00004651"/>
    </source>
</evidence>
<dbReference type="Proteomes" id="UP000019322">
    <property type="component" value="Chromosome"/>
</dbReference>
<dbReference type="PANTHER" id="PTHR33452">
    <property type="entry name" value="OXIDOREDUCTASE CATD-RELATED"/>
    <property type="match status" value="1"/>
</dbReference>
<evidence type="ECO:0000256" key="2">
    <source>
        <dbReference type="ARBA" id="ARBA00006679"/>
    </source>
</evidence>
<dbReference type="EMBL" id="CP007201">
    <property type="protein sequence ID" value="AHJ12164.1"/>
    <property type="molecule type" value="Genomic_DNA"/>
</dbReference>
<evidence type="ECO:0000256" key="3">
    <source>
        <dbReference type="ARBA" id="ARBA00022475"/>
    </source>
</evidence>
<evidence type="ECO:0000313" key="9">
    <source>
        <dbReference type="Proteomes" id="UP000019322"/>
    </source>
</evidence>
<keyword evidence="6 7" id="KW-0472">Membrane</keyword>
<dbReference type="RefSeq" id="WP_025344065.1">
    <property type="nucleotide sequence ID" value="NZ_CP007201.1"/>
</dbReference>
<dbReference type="GO" id="GO:0005886">
    <property type="term" value="C:plasma membrane"/>
    <property type="evidence" value="ECO:0007669"/>
    <property type="project" value="UniProtKB-SubCell"/>
</dbReference>
<keyword evidence="5 7" id="KW-1133">Transmembrane helix</keyword>
<name>A0AA86AKK8_SULMK</name>
<evidence type="ECO:0000256" key="5">
    <source>
        <dbReference type="ARBA" id="ARBA00022989"/>
    </source>
</evidence>
<evidence type="ECO:0000256" key="6">
    <source>
        <dbReference type="ARBA" id="ARBA00023136"/>
    </source>
</evidence>
<reference evidence="8 9" key="1">
    <citation type="journal article" date="2014" name="Environ. Microbiol.">
        <title>Insights into organohalide respiration and the versatile catabolism of Sulfurospirillum multivorans gained from comparative genomics and physiological studies.</title>
        <authorList>
            <person name="Goris T."/>
            <person name="Schubert T."/>
            <person name="Gadkari J."/>
            <person name="Wubet T."/>
            <person name="Tarkka M."/>
            <person name="Buscot F."/>
            <person name="Adrian L."/>
            <person name="Diekert G."/>
        </authorList>
    </citation>
    <scope>NUCLEOTIDE SEQUENCE [LARGE SCALE GENOMIC DNA]</scope>
    <source>
        <strain evidence="9">DM 12446 / JCM 15788 / NBRC 109480</strain>
    </source>
</reference>
<dbReference type="PANTHER" id="PTHR33452:SF1">
    <property type="entry name" value="INNER MEMBRANE PROTEIN YPHA-RELATED"/>
    <property type="match status" value="1"/>
</dbReference>
<feature type="transmembrane region" description="Helical" evidence="7">
    <location>
        <begin position="115"/>
        <end position="135"/>
    </location>
</feature>
<proteinExistence type="inferred from homology"/>
<gene>
    <name evidence="8" type="ORF">SMUL_0897</name>
</gene>
<feature type="transmembrane region" description="Helical" evidence="7">
    <location>
        <begin position="55"/>
        <end position="75"/>
    </location>
</feature>
<comment type="subcellular location">
    <subcellularLocation>
        <location evidence="1">Cell membrane</location>
        <topology evidence="1">Multi-pass membrane protein</topology>
    </subcellularLocation>
</comment>
<evidence type="ECO:0000256" key="4">
    <source>
        <dbReference type="ARBA" id="ARBA00022692"/>
    </source>
</evidence>